<proteinExistence type="predicted"/>
<accession>A0ABQ3ZJ49</accession>
<feature type="transmembrane region" description="Helical" evidence="1">
    <location>
        <begin position="49"/>
        <end position="71"/>
    </location>
</feature>
<evidence type="ECO:0000313" key="2">
    <source>
        <dbReference type="EMBL" id="GIE18609.1"/>
    </source>
</evidence>
<keyword evidence="3" id="KW-1185">Reference proteome</keyword>
<keyword evidence="1" id="KW-1133">Transmembrane helix</keyword>
<dbReference type="Proteomes" id="UP000603200">
    <property type="component" value="Unassembled WGS sequence"/>
</dbReference>
<keyword evidence="1" id="KW-0472">Membrane</keyword>
<reference evidence="2 3" key="1">
    <citation type="submission" date="2021-01" db="EMBL/GenBank/DDBJ databases">
        <title>Whole genome shotgun sequence of Actinoplanes humidus NBRC 14915.</title>
        <authorList>
            <person name="Komaki H."/>
            <person name="Tamura T."/>
        </authorList>
    </citation>
    <scope>NUCLEOTIDE SEQUENCE [LARGE SCALE GENOMIC DNA]</scope>
    <source>
        <strain evidence="2 3">NBRC 14915</strain>
    </source>
</reference>
<keyword evidence="1" id="KW-0812">Transmembrane</keyword>
<feature type="transmembrane region" description="Helical" evidence="1">
    <location>
        <begin position="25"/>
        <end position="42"/>
    </location>
</feature>
<protein>
    <submittedName>
        <fullName evidence="2">Uncharacterized protein</fullName>
    </submittedName>
</protein>
<sequence>MLWPGPARSGGPARPVGPGRLLARFYPWLAFVMCPGGLTRGGRMGRMKLIAVIISAVAVVVLVTGGAVWAAKRGGDGPAIPDRVMLQAEDLNGVEPAPAADEEGLPQPCADSPVPAPVASRAIAADYLPRARVHEFVAEFPETVAGSYIAALKEQLGRCKVGGGEDGFRLIAEDPIGPGTVLFSKQYDEGDRWVAYTAGVTGRYVVIISVTDPVVGGADFTTANDLLAEGLRRAAQ</sequence>
<evidence type="ECO:0000256" key="1">
    <source>
        <dbReference type="SAM" id="Phobius"/>
    </source>
</evidence>
<organism evidence="2 3">
    <name type="scientific">Winogradskya humida</name>
    <dbReference type="NCBI Taxonomy" id="113566"/>
    <lineage>
        <taxon>Bacteria</taxon>
        <taxon>Bacillati</taxon>
        <taxon>Actinomycetota</taxon>
        <taxon>Actinomycetes</taxon>
        <taxon>Micromonosporales</taxon>
        <taxon>Micromonosporaceae</taxon>
        <taxon>Winogradskya</taxon>
    </lineage>
</organism>
<comment type="caution">
    <text evidence="2">The sequence shown here is derived from an EMBL/GenBank/DDBJ whole genome shotgun (WGS) entry which is preliminary data.</text>
</comment>
<name>A0ABQ3ZJ49_9ACTN</name>
<evidence type="ECO:0000313" key="3">
    <source>
        <dbReference type="Proteomes" id="UP000603200"/>
    </source>
</evidence>
<gene>
    <name evidence="2" type="ORF">Ahu01nite_017110</name>
</gene>
<dbReference type="EMBL" id="BOMN01000022">
    <property type="protein sequence ID" value="GIE18609.1"/>
    <property type="molecule type" value="Genomic_DNA"/>
</dbReference>